<dbReference type="AlphaFoldDB" id="A0AAD0UA04"/>
<gene>
    <name evidence="1" type="ORF">RC54_12360</name>
</gene>
<dbReference type="EMBL" id="CP024996">
    <property type="protein sequence ID" value="AYR24567.1"/>
    <property type="molecule type" value="Genomic_DNA"/>
</dbReference>
<evidence type="ECO:0000313" key="1">
    <source>
        <dbReference type="EMBL" id="AYR24567.1"/>
    </source>
</evidence>
<organism evidence="1 2">
    <name type="scientific">Herbaspirillum rubrisubalbicans</name>
    <dbReference type="NCBI Taxonomy" id="80842"/>
    <lineage>
        <taxon>Bacteria</taxon>
        <taxon>Pseudomonadati</taxon>
        <taxon>Pseudomonadota</taxon>
        <taxon>Betaproteobacteria</taxon>
        <taxon>Burkholderiales</taxon>
        <taxon>Oxalobacteraceae</taxon>
        <taxon>Herbaspirillum</taxon>
    </lineage>
</organism>
<protein>
    <submittedName>
        <fullName evidence="1">Uncharacterized protein</fullName>
    </submittedName>
</protein>
<name>A0AAD0UA04_9BURK</name>
<dbReference type="Proteomes" id="UP000269199">
    <property type="component" value="Chromosome"/>
</dbReference>
<reference evidence="1 2" key="1">
    <citation type="submission" date="2017-11" db="EMBL/GenBank/DDBJ databases">
        <title>Complete genome sequence of Herbaspirillum rubrisubalbicans DSM 11543.</title>
        <authorList>
            <person name="Chen M."/>
            <person name="An Q."/>
        </authorList>
    </citation>
    <scope>NUCLEOTIDE SEQUENCE [LARGE SCALE GENOMIC DNA]</scope>
    <source>
        <strain evidence="1 2">DSM 11543</strain>
    </source>
</reference>
<accession>A0AAD0UA04</accession>
<sequence>MLHIGRHTWAPEKRFVISSMSDRLVRDGGVINARAHNVPKSNRFELEETSHCSEFGEQLRNGSLGRLDRTCRLDLHGHGDMFGFEGDGPFILACKLKRAGLKEVGVIKLQSCRNGKGDFLKEFLEALSQLGIKVGYVSAPVADLLENRSVAKIAGREFTYQALFYMPSKLIRKKYGLFIPETFGLKVVKGNIDVRFPGTRYS</sequence>
<proteinExistence type="predicted"/>
<evidence type="ECO:0000313" key="2">
    <source>
        <dbReference type="Proteomes" id="UP000269199"/>
    </source>
</evidence>